<dbReference type="Pfam" id="PF06985">
    <property type="entry name" value="HET"/>
    <property type="match status" value="1"/>
</dbReference>
<feature type="compositionally biased region" description="Acidic residues" evidence="1">
    <location>
        <begin position="555"/>
        <end position="570"/>
    </location>
</feature>
<feature type="region of interest" description="Disordered" evidence="1">
    <location>
        <begin position="420"/>
        <end position="469"/>
    </location>
</feature>
<feature type="compositionally biased region" description="Polar residues" evidence="1">
    <location>
        <begin position="31"/>
        <end position="49"/>
    </location>
</feature>
<keyword evidence="4" id="KW-1185">Reference proteome</keyword>
<feature type="compositionally biased region" description="Acidic residues" evidence="1">
    <location>
        <begin position="438"/>
        <end position="452"/>
    </location>
</feature>
<dbReference type="Proteomes" id="UP001396898">
    <property type="component" value="Unassembled WGS sequence"/>
</dbReference>
<evidence type="ECO:0000313" key="4">
    <source>
        <dbReference type="Proteomes" id="UP001396898"/>
    </source>
</evidence>
<feature type="compositionally biased region" description="Gly residues" evidence="1">
    <location>
        <begin position="456"/>
        <end position="469"/>
    </location>
</feature>
<proteinExistence type="predicted"/>
<feature type="region of interest" description="Disordered" evidence="1">
    <location>
        <begin position="1"/>
        <end position="64"/>
    </location>
</feature>
<feature type="compositionally biased region" description="Basic and acidic residues" evidence="1">
    <location>
        <begin position="534"/>
        <end position="554"/>
    </location>
</feature>
<comment type="caution">
    <text evidence="3">The sequence shown here is derived from an EMBL/GenBank/DDBJ whole genome shotgun (WGS) entry which is preliminary data.</text>
</comment>
<sequence>MSLWRSQMNPDDPDPMSVDSPPDEPNVDLSPYNSSGMNDPNPSTPGSSRKSSKRSTDAGSTIPEDRVNDVRTYFANAGLRFRRNIATGNHGGTMLFDKFEEEEDGGMRLQKSVVVKYALDTADDASTNNDADLGNEMFWLEQFVNAEHIIQVDPDSRQLWRGGGDQQSGGGAAAGEVLRRPVIVMEYMEHGTLSQLKHRFRDAGRRIPDRMTTRETLPDYEDEKPAPSTLSQYSMKGLNVLVADLVPGDGEHELVPLLKLIDFGRGEEVDPADSRFGPQAGVAANLAGVAYILTDLLRPYAQDQGGWVRWDVAANAVYDECRIRTAAEEGLLLDTTIHRLLRDTIAFFCATLPKQLPDLYAALDLVEAGLAEIRRSTNPINSDAAIRDLVQRLVFDADYDPEAPFLFDFEDQWDEFDPWREGEENEGEEGGEGMEGMEGMEEDGGDDGDDNNEAGPSGGAAGDQGNTGGGGTGTMAVAVLRRNPALKQDFTLSAALHLLLTLSIYSLTSLRPSPIRSHFTLLYAAMAGTQQEFASHDSKERQELSEDGSIHGESCDETTTEEENSDDEDSDIRYQLRHHFGVDFPCTNLRAIQISPHPGQDSSSLDCFNLARLWLQDCEANHKLCKLSSESNLPKRFLAISKGAAQPEIRLVTDSCLQGRYAALSHCWGKLNFLCLTTDNLDRFGQNIPWRFLPKTFQDAIKVCLEMGLFNIWIDSLCILQDSREDWEDQSACMAVIYRNATIVIAANSASGAHEGFLGIRKGLFVECITPPSLESPGLYARPKFRHYSDYNMSDETLEERGWAYQERLLARRYLSFNKRELHWECESFWHCECGESEWCDNGIHEFSLQNLDISETGKSEVYQIWYNTVVSRYSGRLLTVASDKLPALSAVTQVFQKKLQDTFLAGLWKGDLINGLCWTLHIDAEPSLSSGLAPTWSWCSIQGQSFYREKTSIRVHHSHPLRAECLLSGTNAFGQVEEGFVTLCGPLVKAFTRLPRSTRTLFIWTDSDQSECVSLFMPDCHLWIKPQAGNDSAEGNLARTAGQSVDQDGQQSSSNRTHGLARLWCLHIGAGRQTHGKSALSSYALVLGPSPKNPEHFIRLGISFTDDGEHSDLFANAMITDVTIE</sequence>
<evidence type="ECO:0000256" key="1">
    <source>
        <dbReference type="SAM" id="MobiDB-lite"/>
    </source>
</evidence>
<name>A0ABR1SMZ4_9PEZI</name>
<dbReference type="InterPro" id="IPR010730">
    <property type="entry name" value="HET"/>
</dbReference>
<gene>
    <name evidence="3" type="ORF">PG991_001781</name>
</gene>
<feature type="domain" description="Heterokaryon incompatibility" evidence="2">
    <location>
        <begin position="661"/>
        <end position="807"/>
    </location>
</feature>
<feature type="region of interest" description="Disordered" evidence="1">
    <location>
        <begin position="533"/>
        <end position="570"/>
    </location>
</feature>
<evidence type="ECO:0000259" key="2">
    <source>
        <dbReference type="Pfam" id="PF06985"/>
    </source>
</evidence>
<dbReference type="EMBL" id="JAQQWI010000005">
    <property type="protein sequence ID" value="KAK8035708.1"/>
    <property type="molecule type" value="Genomic_DNA"/>
</dbReference>
<organism evidence="3 4">
    <name type="scientific">Apiospora marii</name>
    <dbReference type="NCBI Taxonomy" id="335849"/>
    <lineage>
        <taxon>Eukaryota</taxon>
        <taxon>Fungi</taxon>
        <taxon>Dikarya</taxon>
        <taxon>Ascomycota</taxon>
        <taxon>Pezizomycotina</taxon>
        <taxon>Sordariomycetes</taxon>
        <taxon>Xylariomycetidae</taxon>
        <taxon>Amphisphaeriales</taxon>
        <taxon>Apiosporaceae</taxon>
        <taxon>Apiospora</taxon>
    </lineage>
</organism>
<feature type="compositionally biased region" description="Acidic residues" evidence="1">
    <location>
        <begin position="423"/>
        <end position="432"/>
    </location>
</feature>
<accession>A0ABR1SMZ4</accession>
<reference evidence="3 4" key="1">
    <citation type="submission" date="2023-01" db="EMBL/GenBank/DDBJ databases">
        <title>Analysis of 21 Apiospora genomes using comparative genomics revels a genus with tremendous synthesis potential of carbohydrate active enzymes and secondary metabolites.</title>
        <authorList>
            <person name="Sorensen T."/>
        </authorList>
    </citation>
    <scope>NUCLEOTIDE SEQUENCE [LARGE SCALE GENOMIC DNA]</scope>
    <source>
        <strain evidence="3 4">CBS 20057</strain>
    </source>
</reference>
<dbReference type="PANTHER" id="PTHR33112">
    <property type="entry name" value="DOMAIN PROTEIN, PUTATIVE-RELATED"/>
    <property type="match status" value="1"/>
</dbReference>
<evidence type="ECO:0000313" key="3">
    <source>
        <dbReference type="EMBL" id="KAK8035708.1"/>
    </source>
</evidence>
<protein>
    <submittedName>
        <fullName evidence="3">HET-domain-containing protein</fullName>
    </submittedName>
</protein>
<dbReference type="PANTHER" id="PTHR33112:SF16">
    <property type="entry name" value="HETEROKARYON INCOMPATIBILITY DOMAIN-CONTAINING PROTEIN"/>
    <property type="match status" value="1"/>
</dbReference>